<dbReference type="InterPro" id="IPR027304">
    <property type="entry name" value="Trigger_fact/SurA_dom_sf"/>
</dbReference>
<feature type="region of interest" description="Disordered" evidence="1">
    <location>
        <begin position="188"/>
        <end position="229"/>
    </location>
</feature>
<dbReference type="RefSeq" id="WP_129985980.1">
    <property type="nucleotide sequence ID" value="NZ_SDPU01000013.1"/>
</dbReference>
<feature type="signal peptide" evidence="2">
    <location>
        <begin position="1"/>
        <end position="30"/>
    </location>
</feature>
<dbReference type="OrthoDB" id="3212108at2"/>
<reference evidence="3 4" key="1">
    <citation type="submission" date="2019-01" db="EMBL/GenBank/DDBJ databases">
        <title>Nocardioides guangzhouensis sp. nov., an actinobacterium isolated from soil.</title>
        <authorList>
            <person name="Fu Y."/>
            <person name="Cai Y."/>
            <person name="Lin Z."/>
            <person name="Chen P."/>
        </authorList>
    </citation>
    <scope>NUCLEOTIDE SEQUENCE [LARGE SCALE GENOMIC DNA]</scope>
    <source>
        <strain evidence="3 4">NBRC 105384</strain>
    </source>
</reference>
<gene>
    <name evidence="3" type="ORF">ETU37_05105</name>
</gene>
<name>A0A4Q5J5U8_9ACTN</name>
<dbReference type="Proteomes" id="UP000291189">
    <property type="component" value="Unassembled WGS sequence"/>
</dbReference>
<dbReference type="PROSITE" id="PS51257">
    <property type="entry name" value="PROKAR_LIPOPROTEIN"/>
    <property type="match status" value="1"/>
</dbReference>
<dbReference type="EMBL" id="SDPU01000013">
    <property type="protein sequence ID" value="RYU13904.1"/>
    <property type="molecule type" value="Genomic_DNA"/>
</dbReference>
<organism evidence="3 4">
    <name type="scientific">Nocardioides iriomotensis</name>
    <dbReference type="NCBI Taxonomy" id="715784"/>
    <lineage>
        <taxon>Bacteria</taxon>
        <taxon>Bacillati</taxon>
        <taxon>Actinomycetota</taxon>
        <taxon>Actinomycetes</taxon>
        <taxon>Propionibacteriales</taxon>
        <taxon>Nocardioidaceae</taxon>
        <taxon>Nocardioides</taxon>
    </lineage>
</organism>
<dbReference type="AlphaFoldDB" id="A0A4Q5J5U8"/>
<keyword evidence="2" id="KW-0732">Signal</keyword>
<protein>
    <recommendedName>
        <fullName evidence="5">SurA N-terminal domain-containing protein</fullName>
    </recommendedName>
</protein>
<dbReference type="Gene3D" id="1.10.4030.10">
    <property type="entry name" value="Porin chaperone SurA, peptide-binding domain"/>
    <property type="match status" value="1"/>
</dbReference>
<evidence type="ECO:0000256" key="2">
    <source>
        <dbReference type="SAM" id="SignalP"/>
    </source>
</evidence>
<dbReference type="Pfam" id="PF13624">
    <property type="entry name" value="SurA_N_3"/>
    <property type="match status" value="1"/>
</dbReference>
<keyword evidence="4" id="KW-1185">Reference proteome</keyword>
<feature type="compositionally biased region" description="Polar residues" evidence="1">
    <location>
        <begin position="190"/>
        <end position="201"/>
    </location>
</feature>
<evidence type="ECO:0008006" key="5">
    <source>
        <dbReference type="Google" id="ProtNLM"/>
    </source>
</evidence>
<sequence>MTRAKVKLSVIAVAAAAVLSGCGMHPGAAAVVGDEQISTNTVDDAAAALCSSTVSAAVAQGQPRPDLPSRGARSAAIQLLLDNELSRQYGEAEGIKVDQEAVSSALARSAQQINLLPQPERAHFRALFLGFQVSQSILDQAGAASLAQQGNANPSPEEASAEGARLRNQWVKQQGIDVEVDPRFGEYANGTVTPTSGSLSIAASDRARQGAADEPGQAWTAGLPMSQKC</sequence>
<dbReference type="SUPFAM" id="SSF109998">
    <property type="entry name" value="Triger factor/SurA peptide-binding domain-like"/>
    <property type="match status" value="1"/>
</dbReference>
<evidence type="ECO:0000313" key="4">
    <source>
        <dbReference type="Proteomes" id="UP000291189"/>
    </source>
</evidence>
<proteinExistence type="predicted"/>
<comment type="caution">
    <text evidence="3">The sequence shown here is derived from an EMBL/GenBank/DDBJ whole genome shotgun (WGS) entry which is preliminary data.</text>
</comment>
<feature type="chain" id="PRO_5020225080" description="SurA N-terminal domain-containing protein" evidence="2">
    <location>
        <begin position="31"/>
        <end position="229"/>
    </location>
</feature>
<evidence type="ECO:0000256" key="1">
    <source>
        <dbReference type="SAM" id="MobiDB-lite"/>
    </source>
</evidence>
<evidence type="ECO:0000313" key="3">
    <source>
        <dbReference type="EMBL" id="RYU13904.1"/>
    </source>
</evidence>
<accession>A0A4Q5J5U8</accession>